<dbReference type="EMBL" id="LUUI01000089">
    <property type="protein sequence ID" value="OAI17280.1"/>
    <property type="molecule type" value="Genomic_DNA"/>
</dbReference>
<reference evidence="1 2" key="1">
    <citation type="submission" date="2016-03" db="EMBL/GenBank/DDBJ databases">
        <authorList>
            <person name="Ploux O."/>
        </authorList>
    </citation>
    <scope>NUCLEOTIDE SEQUENCE [LARGE SCALE GENOMIC DNA]</scope>
    <source>
        <strain evidence="1 2">R-45370</strain>
    </source>
</reference>
<protein>
    <submittedName>
        <fullName evidence="1">Uncharacterized protein</fullName>
    </submittedName>
</protein>
<keyword evidence="2" id="KW-1185">Reference proteome</keyword>
<dbReference type="RefSeq" id="WP_066980139.1">
    <property type="nucleotide sequence ID" value="NZ_LUUI01000089.1"/>
</dbReference>
<evidence type="ECO:0000313" key="2">
    <source>
        <dbReference type="Proteomes" id="UP000078476"/>
    </source>
</evidence>
<gene>
    <name evidence="1" type="ORF">A1359_06320</name>
</gene>
<dbReference type="OrthoDB" id="5571063at2"/>
<dbReference type="STRING" id="980561.A1359_06320"/>
<sequence length="128" mass="14080">MVAYIRQFLVVLLVLLQFAAPLVHAHVDAIGRVNGLHLHEFETLHIKSDALFLAATDVASTPDSAIVELGSAINIQASDDNSPDYYLHKDILSLCQQTLLESINFSPQDLPLIVEPSHSFRLSRAPPL</sequence>
<dbReference type="AlphaFoldDB" id="A0A177NJR5"/>
<organism evidence="1 2">
    <name type="scientific">Methylomonas lenta</name>
    <dbReference type="NCBI Taxonomy" id="980561"/>
    <lineage>
        <taxon>Bacteria</taxon>
        <taxon>Pseudomonadati</taxon>
        <taxon>Pseudomonadota</taxon>
        <taxon>Gammaproteobacteria</taxon>
        <taxon>Methylococcales</taxon>
        <taxon>Methylococcaceae</taxon>
        <taxon>Methylomonas</taxon>
    </lineage>
</organism>
<proteinExistence type="predicted"/>
<dbReference type="Proteomes" id="UP000078476">
    <property type="component" value="Unassembled WGS sequence"/>
</dbReference>
<evidence type="ECO:0000313" key="1">
    <source>
        <dbReference type="EMBL" id="OAI17280.1"/>
    </source>
</evidence>
<comment type="caution">
    <text evidence="1">The sequence shown here is derived from an EMBL/GenBank/DDBJ whole genome shotgun (WGS) entry which is preliminary data.</text>
</comment>
<name>A0A177NJR5_9GAMM</name>
<accession>A0A177NJR5</accession>